<dbReference type="InterPro" id="IPR000835">
    <property type="entry name" value="HTH_MarR-typ"/>
</dbReference>
<feature type="domain" description="HTH marR-type" evidence="1">
    <location>
        <begin position="88"/>
        <end position="128"/>
    </location>
</feature>
<reference evidence="2 3" key="1">
    <citation type="submission" date="2018-09" db="EMBL/GenBank/DDBJ databases">
        <title>Rhizobium sp. MAE2-X.</title>
        <authorList>
            <person name="Lee Y."/>
            <person name="Jeon C.O."/>
        </authorList>
    </citation>
    <scope>NUCLEOTIDE SEQUENCE [LARGE SCALE GENOMIC DNA]</scope>
    <source>
        <strain evidence="2 3">MAE2-X</strain>
    </source>
</reference>
<protein>
    <submittedName>
        <fullName evidence="2">Winged helix-turn-helix transcriptional regulator</fullName>
    </submittedName>
</protein>
<keyword evidence="3" id="KW-1185">Reference proteome</keyword>
<dbReference type="RefSeq" id="WP_203016708.1">
    <property type="nucleotide sequence ID" value="NZ_CP032405.1"/>
</dbReference>
<evidence type="ECO:0000259" key="1">
    <source>
        <dbReference type="Pfam" id="PF01047"/>
    </source>
</evidence>
<dbReference type="EMBL" id="CP032405">
    <property type="protein sequence ID" value="QRF53485.1"/>
    <property type="molecule type" value="Genomic_DNA"/>
</dbReference>
<name>A0ABX7F180_9HYPH</name>
<proteinExistence type="predicted"/>
<gene>
    <name evidence="2" type="ORF">D4A92_19565</name>
</gene>
<dbReference type="Proteomes" id="UP000596351">
    <property type="component" value="Chromosome"/>
</dbReference>
<organism evidence="2 3">
    <name type="scientific">Rhizobium rosettiformans</name>
    <dbReference type="NCBI Taxonomy" id="1368430"/>
    <lineage>
        <taxon>Bacteria</taxon>
        <taxon>Pseudomonadati</taxon>
        <taxon>Pseudomonadota</taxon>
        <taxon>Alphaproteobacteria</taxon>
        <taxon>Hyphomicrobiales</taxon>
        <taxon>Rhizobiaceae</taxon>
        <taxon>Rhizobium/Agrobacterium group</taxon>
        <taxon>Rhizobium</taxon>
    </lineage>
</organism>
<sequence>MFHDDDIDGHFHESLNVNQIRDLIGDDEAHSLFVHFGGLRCYIPANAERENLTLLKAISRDSVRKLGSEMPGGYIKMPLARSFLVQRYYEQGLKNREIAMLLRITESGVERHVKRLRDQGLVSRMPRPTKVTSNVA</sequence>
<dbReference type="Pfam" id="PF01047">
    <property type="entry name" value="MarR"/>
    <property type="match status" value="1"/>
</dbReference>
<evidence type="ECO:0000313" key="3">
    <source>
        <dbReference type="Proteomes" id="UP000596351"/>
    </source>
</evidence>
<accession>A0ABX7F180</accession>
<dbReference type="Gene3D" id="1.10.10.60">
    <property type="entry name" value="Homeodomain-like"/>
    <property type="match status" value="1"/>
</dbReference>
<evidence type="ECO:0000313" key="2">
    <source>
        <dbReference type="EMBL" id="QRF53485.1"/>
    </source>
</evidence>